<organism evidence="2 3">
    <name type="scientific">Liparis tanakae</name>
    <name type="common">Tanaka's snailfish</name>
    <dbReference type="NCBI Taxonomy" id="230148"/>
    <lineage>
        <taxon>Eukaryota</taxon>
        <taxon>Metazoa</taxon>
        <taxon>Chordata</taxon>
        <taxon>Craniata</taxon>
        <taxon>Vertebrata</taxon>
        <taxon>Euteleostomi</taxon>
        <taxon>Actinopterygii</taxon>
        <taxon>Neopterygii</taxon>
        <taxon>Teleostei</taxon>
        <taxon>Neoteleostei</taxon>
        <taxon>Acanthomorphata</taxon>
        <taxon>Eupercaria</taxon>
        <taxon>Perciformes</taxon>
        <taxon>Cottioidei</taxon>
        <taxon>Cottales</taxon>
        <taxon>Liparidae</taxon>
        <taxon>Liparis</taxon>
    </lineage>
</organism>
<keyword evidence="3" id="KW-1185">Reference proteome</keyword>
<dbReference type="AlphaFoldDB" id="A0A4Z2J5A2"/>
<sequence length="153" mass="16814">MKQIEFKVLKYDKSWRLGANSTNNANSANEKCCQGTYLFREANGQAILRLAHQRLEEVLAAGRQHGPVPAELLALHQDGHIAQDILLPLVVEAEEDIGTMHCRLIHIHGGFRLLIHGHSAHALEIEAQQRGKGKGGGEKVSLQPSPTSAYREG</sequence>
<proteinExistence type="predicted"/>
<dbReference type="EMBL" id="SRLO01000021">
    <property type="protein sequence ID" value="TNN85350.1"/>
    <property type="molecule type" value="Genomic_DNA"/>
</dbReference>
<protein>
    <submittedName>
        <fullName evidence="2">Uncharacterized protein</fullName>
    </submittedName>
</protein>
<feature type="region of interest" description="Disordered" evidence="1">
    <location>
        <begin position="128"/>
        <end position="153"/>
    </location>
</feature>
<gene>
    <name evidence="2" type="ORF">EYF80_004372</name>
</gene>
<reference evidence="2 3" key="1">
    <citation type="submission" date="2019-03" db="EMBL/GenBank/DDBJ databases">
        <title>First draft genome of Liparis tanakae, snailfish: a comprehensive survey of snailfish specific genes.</title>
        <authorList>
            <person name="Kim W."/>
            <person name="Song I."/>
            <person name="Jeong J.-H."/>
            <person name="Kim D."/>
            <person name="Kim S."/>
            <person name="Ryu S."/>
            <person name="Song J.Y."/>
            <person name="Lee S.K."/>
        </authorList>
    </citation>
    <scope>NUCLEOTIDE SEQUENCE [LARGE SCALE GENOMIC DNA]</scope>
    <source>
        <tissue evidence="2">Muscle</tissue>
    </source>
</reference>
<feature type="compositionally biased region" description="Polar residues" evidence="1">
    <location>
        <begin position="142"/>
        <end position="153"/>
    </location>
</feature>
<evidence type="ECO:0000313" key="3">
    <source>
        <dbReference type="Proteomes" id="UP000314294"/>
    </source>
</evidence>
<dbReference type="OrthoDB" id="10510561at2759"/>
<evidence type="ECO:0000313" key="2">
    <source>
        <dbReference type="EMBL" id="TNN85350.1"/>
    </source>
</evidence>
<dbReference type="Proteomes" id="UP000314294">
    <property type="component" value="Unassembled WGS sequence"/>
</dbReference>
<accession>A0A4Z2J5A2</accession>
<evidence type="ECO:0000256" key="1">
    <source>
        <dbReference type="SAM" id="MobiDB-lite"/>
    </source>
</evidence>
<name>A0A4Z2J5A2_9TELE</name>
<comment type="caution">
    <text evidence="2">The sequence shown here is derived from an EMBL/GenBank/DDBJ whole genome shotgun (WGS) entry which is preliminary data.</text>
</comment>